<dbReference type="AlphaFoldDB" id="A0A9E7EEB5"/>
<reference evidence="1" key="1">
    <citation type="submission" date="2022-05" db="EMBL/GenBank/DDBJ databases">
        <title>The Musa troglodytarum L. genome provides insights into the mechanism of non-climacteric behaviour and enrichment of carotenoids.</title>
        <authorList>
            <person name="Wang J."/>
        </authorList>
    </citation>
    <scope>NUCLEOTIDE SEQUENCE</scope>
    <source>
        <tissue evidence="1">Leaf</tissue>
    </source>
</reference>
<name>A0A9E7EEB5_9LILI</name>
<keyword evidence="2" id="KW-1185">Reference proteome</keyword>
<evidence type="ECO:0000313" key="1">
    <source>
        <dbReference type="EMBL" id="URD75611.1"/>
    </source>
</evidence>
<gene>
    <name evidence="1" type="ORF">MUK42_37341</name>
</gene>
<organism evidence="1 2">
    <name type="scientific">Musa troglodytarum</name>
    <name type="common">fe'i banana</name>
    <dbReference type="NCBI Taxonomy" id="320322"/>
    <lineage>
        <taxon>Eukaryota</taxon>
        <taxon>Viridiplantae</taxon>
        <taxon>Streptophyta</taxon>
        <taxon>Embryophyta</taxon>
        <taxon>Tracheophyta</taxon>
        <taxon>Spermatophyta</taxon>
        <taxon>Magnoliopsida</taxon>
        <taxon>Liliopsida</taxon>
        <taxon>Zingiberales</taxon>
        <taxon>Musaceae</taxon>
        <taxon>Musa</taxon>
    </lineage>
</organism>
<evidence type="ECO:0000313" key="2">
    <source>
        <dbReference type="Proteomes" id="UP001055439"/>
    </source>
</evidence>
<protein>
    <submittedName>
        <fullName evidence="1">Uncharacterized protein</fullName>
    </submittedName>
</protein>
<sequence>MLLVSPRFATFKQISGVCKTYCRFFPPVYEGTYRSVSLIIMACLLFLLIDGNEINTSGCGEFSRFCFLELISLSYPVDQTLVGFNSVVYAIIMLKLKFSSTDLQYLLLFPTAAHSGVNLAVEFHLLDTTPYFTYISLSSTTSYELMQFTV</sequence>
<accession>A0A9E7EEB5</accession>
<dbReference type="Proteomes" id="UP001055439">
    <property type="component" value="Chromosome 1"/>
</dbReference>
<proteinExistence type="predicted"/>
<dbReference type="EMBL" id="CP097502">
    <property type="protein sequence ID" value="URD75611.1"/>
    <property type="molecule type" value="Genomic_DNA"/>
</dbReference>